<dbReference type="AlphaFoldDB" id="Q0CYG4"/>
<evidence type="ECO:0000313" key="3">
    <source>
        <dbReference type="Proteomes" id="UP000007963"/>
    </source>
</evidence>
<proteinExistence type="predicted"/>
<name>Q0CYG4_ASPTN</name>
<gene>
    <name evidence="2" type="ORF">ATEG_01270</name>
</gene>
<feature type="compositionally biased region" description="Gly residues" evidence="1">
    <location>
        <begin position="55"/>
        <end position="67"/>
    </location>
</feature>
<reference evidence="3" key="1">
    <citation type="submission" date="2005-09" db="EMBL/GenBank/DDBJ databases">
        <title>Annotation of the Aspergillus terreus NIH2624 genome.</title>
        <authorList>
            <person name="Birren B.W."/>
            <person name="Lander E.S."/>
            <person name="Galagan J.E."/>
            <person name="Nusbaum C."/>
            <person name="Devon K."/>
            <person name="Henn M."/>
            <person name="Ma L.-J."/>
            <person name="Jaffe D.B."/>
            <person name="Butler J."/>
            <person name="Alvarez P."/>
            <person name="Gnerre S."/>
            <person name="Grabherr M."/>
            <person name="Kleber M."/>
            <person name="Mauceli E.W."/>
            <person name="Brockman W."/>
            <person name="Rounsley S."/>
            <person name="Young S.K."/>
            <person name="LaButti K."/>
            <person name="Pushparaj V."/>
            <person name="DeCaprio D."/>
            <person name="Crawford M."/>
            <person name="Koehrsen M."/>
            <person name="Engels R."/>
            <person name="Montgomery P."/>
            <person name="Pearson M."/>
            <person name="Howarth C."/>
            <person name="Larson L."/>
            <person name="Luoma S."/>
            <person name="White J."/>
            <person name="Alvarado L."/>
            <person name="Kodira C.D."/>
            <person name="Zeng Q."/>
            <person name="Oleary S."/>
            <person name="Yandava C."/>
            <person name="Denning D.W."/>
            <person name="Nierman W.C."/>
            <person name="Milne T."/>
            <person name="Madden K."/>
        </authorList>
    </citation>
    <scope>NUCLEOTIDE SEQUENCE [LARGE SCALE GENOMIC DNA]</scope>
    <source>
        <strain evidence="3">NIH 2624 / FGSC A1156</strain>
    </source>
</reference>
<dbReference type="GeneID" id="4315639"/>
<evidence type="ECO:0000256" key="1">
    <source>
        <dbReference type="SAM" id="MobiDB-lite"/>
    </source>
</evidence>
<keyword evidence="2" id="KW-0030">Aminoacyl-tRNA synthetase</keyword>
<dbReference type="EMBL" id="CH476595">
    <property type="protein sequence ID" value="EAU38027.1"/>
    <property type="molecule type" value="Genomic_DNA"/>
</dbReference>
<dbReference type="VEuPathDB" id="FungiDB:ATEG_01270"/>
<evidence type="ECO:0000313" key="2">
    <source>
        <dbReference type="EMBL" id="EAU38027.1"/>
    </source>
</evidence>
<sequence length="322" mass="32746">MAMRSRPMPNAHPMRCGTSELISSSCLMTPHPSTSSQSPCQNTSSSHEGLVKGNGVRGAGGGGGGLAPLGEDLDDHALERALEVRRDGLDLLVAVVRALQRVAVRVDGGVGVVDGDVVGGDFGDVATNGGGGGGGVGEWVGLRTLPQHGALHLVEDGVVAAVDGVAAVDVGDDGVADLVRAGRLVAVELLEVGLLVGAGVGAQDGLVVDVVGVGAAAARVVGREAQHVKVVRRRDDRVRLGVVAVDRAWERALDQLARDGERVVLLQVETASDVREDGVRRVGPVVRAVGFAFDGQGGLCVRACSAGLCFVAMVVLRPPDGG</sequence>
<dbReference type="Proteomes" id="UP000007963">
    <property type="component" value="Unassembled WGS sequence"/>
</dbReference>
<feature type="compositionally biased region" description="Low complexity" evidence="1">
    <location>
        <begin position="32"/>
        <end position="54"/>
    </location>
</feature>
<accession>Q0CYG4</accession>
<feature type="region of interest" description="Disordered" evidence="1">
    <location>
        <begin position="27"/>
        <end position="68"/>
    </location>
</feature>
<dbReference type="HOGENOM" id="CLU_863263_0_0_1"/>
<dbReference type="GO" id="GO:0004812">
    <property type="term" value="F:aminoacyl-tRNA ligase activity"/>
    <property type="evidence" value="ECO:0007669"/>
    <property type="project" value="UniProtKB-KW"/>
</dbReference>
<keyword evidence="2" id="KW-0436">Ligase</keyword>
<protein>
    <submittedName>
        <fullName evidence="2">Phenylalanyl-tRNA synthetase, mitochondrial</fullName>
    </submittedName>
</protein>
<dbReference type="RefSeq" id="XP_001208635.1">
    <property type="nucleotide sequence ID" value="XM_001208635.1"/>
</dbReference>
<organism evidence="2 3">
    <name type="scientific">Aspergillus terreus (strain NIH 2624 / FGSC A1156)</name>
    <dbReference type="NCBI Taxonomy" id="341663"/>
    <lineage>
        <taxon>Eukaryota</taxon>
        <taxon>Fungi</taxon>
        <taxon>Dikarya</taxon>
        <taxon>Ascomycota</taxon>
        <taxon>Pezizomycotina</taxon>
        <taxon>Eurotiomycetes</taxon>
        <taxon>Eurotiomycetidae</taxon>
        <taxon>Eurotiales</taxon>
        <taxon>Aspergillaceae</taxon>
        <taxon>Aspergillus</taxon>
        <taxon>Aspergillus subgen. Circumdati</taxon>
    </lineage>
</organism>